<evidence type="ECO:0000313" key="1">
    <source>
        <dbReference type="EMBL" id="MBX67308.1"/>
    </source>
</evidence>
<dbReference type="EMBL" id="GGEC01086824">
    <property type="protein sequence ID" value="MBX67308.1"/>
    <property type="molecule type" value="Transcribed_RNA"/>
</dbReference>
<protein>
    <submittedName>
        <fullName evidence="1">Uncharacterized protein</fullName>
    </submittedName>
</protein>
<accession>A0A2P2QJW1</accession>
<proteinExistence type="predicted"/>
<organism evidence="1">
    <name type="scientific">Rhizophora mucronata</name>
    <name type="common">Asiatic mangrove</name>
    <dbReference type="NCBI Taxonomy" id="61149"/>
    <lineage>
        <taxon>Eukaryota</taxon>
        <taxon>Viridiplantae</taxon>
        <taxon>Streptophyta</taxon>
        <taxon>Embryophyta</taxon>
        <taxon>Tracheophyta</taxon>
        <taxon>Spermatophyta</taxon>
        <taxon>Magnoliopsida</taxon>
        <taxon>eudicotyledons</taxon>
        <taxon>Gunneridae</taxon>
        <taxon>Pentapetalae</taxon>
        <taxon>rosids</taxon>
        <taxon>fabids</taxon>
        <taxon>Malpighiales</taxon>
        <taxon>Rhizophoraceae</taxon>
        <taxon>Rhizophora</taxon>
    </lineage>
</organism>
<name>A0A2P2QJW1_RHIMU</name>
<sequence length="12" mass="1510">MLPFHFLNYLKS</sequence>
<reference evidence="1" key="1">
    <citation type="submission" date="2018-02" db="EMBL/GenBank/DDBJ databases">
        <title>Rhizophora mucronata_Transcriptome.</title>
        <authorList>
            <person name="Meera S.P."/>
            <person name="Sreeshan A."/>
            <person name="Augustine A."/>
        </authorList>
    </citation>
    <scope>NUCLEOTIDE SEQUENCE</scope>
    <source>
        <tissue evidence="1">Leaf</tissue>
    </source>
</reference>